<evidence type="ECO:0000313" key="2">
    <source>
        <dbReference type="Proteomes" id="UP000017944"/>
    </source>
</evidence>
<gene>
    <name evidence="1" type="ORF">WRSd3_04468</name>
</gene>
<dbReference type="EMBL" id="AXUT01000612">
    <property type="protein sequence ID" value="ESU76305.1"/>
    <property type="molecule type" value="Genomic_DNA"/>
</dbReference>
<sequence>MPRMKSLYDWIKLQRKTLSNHAEMVKAFNYILNHWNALNEFCRVVLPIIRICAFQ</sequence>
<reference evidence="1 2" key="1">
    <citation type="submission" date="2013-10" db="EMBL/GenBank/DDBJ databases">
        <title>Draft genomes and the virulence plasmids of Sd1617 vaccine constructs: WRSd3 and WRSd5.</title>
        <authorList>
            <person name="Aksomboon Vongsawan A."/>
            <person name="Venkatesan M.M."/>
            <person name="Vaisvil B."/>
            <person name="Emel G."/>
            <person name="Kepatral V."/>
            <person name="Sethabutr O."/>
            <person name="Serichantalergs O."/>
            <person name="Mason C."/>
        </authorList>
    </citation>
    <scope>NUCLEOTIDE SEQUENCE [LARGE SCALE GENOMIC DNA]</scope>
    <source>
        <strain evidence="1 2">WRSd3</strain>
    </source>
</reference>
<evidence type="ECO:0000313" key="1">
    <source>
        <dbReference type="EMBL" id="ESU76305.1"/>
    </source>
</evidence>
<comment type="caution">
    <text evidence="1">The sequence shown here is derived from an EMBL/GenBank/DDBJ whole genome shotgun (WGS) entry which is preliminary data.</text>
</comment>
<accession>A0A090N9U3</accession>
<dbReference type="AlphaFoldDB" id="A0A090N9U3"/>
<name>A0A090N9U3_SHIDY</name>
<dbReference type="Proteomes" id="UP000017944">
    <property type="component" value="Unassembled WGS sequence"/>
</dbReference>
<organism evidence="1 2">
    <name type="scientific">Shigella dysenteriae WRSd3</name>
    <dbReference type="NCBI Taxonomy" id="1401327"/>
    <lineage>
        <taxon>Bacteria</taxon>
        <taxon>Pseudomonadati</taxon>
        <taxon>Pseudomonadota</taxon>
        <taxon>Gammaproteobacteria</taxon>
        <taxon>Enterobacterales</taxon>
        <taxon>Enterobacteriaceae</taxon>
        <taxon>Shigella</taxon>
    </lineage>
</organism>
<protein>
    <submittedName>
        <fullName evidence="1">Transposase</fullName>
    </submittedName>
</protein>
<proteinExistence type="predicted"/>